<keyword evidence="4" id="KW-0472">Membrane</keyword>
<dbReference type="PANTHER" id="PTHR32089">
    <property type="entry name" value="METHYL-ACCEPTING CHEMOTAXIS PROTEIN MCPB"/>
    <property type="match status" value="1"/>
</dbReference>
<keyword evidence="4" id="KW-1133">Transmembrane helix</keyword>
<reference evidence="7 8" key="1">
    <citation type="submission" date="2017-10" db="EMBL/GenBank/DDBJ databases">
        <title>Novel microbial diversity and functional potential in the marine mammal oral microbiome.</title>
        <authorList>
            <person name="Dudek N.K."/>
            <person name="Sun C.L."/>
            <person name="Burstein D."/>
            <person name="Kantor R.S."/>
            <person name="Aliaga Goltsman D.S."/>
            <person name="Bik E.M."/>
            <person name="Thomas B.C."/>
            <person name="Banfield J.F."/>
            <person name="Relman D.A."/>
        </authorList>
    </citation>
    <scope>NUCLEOTIDE SEQUENCE [LARGE SCALE GENOMIC DNA]</scope>
    <source>
        <strain evidence="7">DOLJORAL78_47_16</strain>
    </source>
</reference>
<evidence type="ECO:0000256" key="4">
    <source>
        <dbReference type="SAM" id="Phobius"/>
    </source>
</evidence>
<comment type="caution">
    <text evidence="7">The sequence shown here is derived from an EMBL/GenBank/DDBJ whole genome shotgun (WGS) entry which is preliminary data.</text>
</comment>
<dbReference type="SMART" id="SM00304">
    <property type="entry name" value="HAMP"/>
    <property type="match status" value="1"/>
</dbReference>
<evidence type="ECO:0000259" key="5">
    <source>
        <dbReference type="PROSITE" id="PS50111"/>
    </source>
</evidence>
<organism evidence="7 8">
    <name type="scientific">candidate division KSB3 bacterium</name>
    <dbReference type="NCBI Taxonomy" id="2044937"/>
    <lineage>
        <taxon>Bacteria</taxon>
        <taxon>candidate division KSB3</taxon>
    </lineage>
</organism>
<dbReference type="Gene3D" id="1.10.287.950">
    <property type="entry name" value="Methyl-accepting chemotaxis protein"/>
    <property type="match status" value="2"/>
</dbReference>
<dbReference type="Pfam" id="PF00015">
    <property type="entry name" value="MCPsignal"/>
    <property type="match status" value="1"/>
</dbReference>
<dbReference type="SUPFAM" id="SSF58104">
    <property type="entry name" value="Methyl-accepting chemotaxis protein (MCP) signaling domain"/>
    <property type="match status" value="2"/>
</dbReference>
<dbReference type="PROSITE" id="PS50885">
    <property type="entry name" value="HAMP"/>
    <property type="match status" value="1"/>
</dbReference>
<feature type="domain" description="Methyl-accepting transducer" evidence="5">
    <location>
        <begin position="557"/>
        <end position="793"/>
    </location>
</feature>
<dbReference type="GO" id="GO:0016020">
    <property type="term" value="C:membrane"/>
    <property type="evidence" value="ECO:0007669"/>
    <property type="project" value="InterPro"/>
</dbReference>
<sequence>MTLRARLTWISIVIVFLTSLLSSVTVGVVLWSKSASEARREIEDAYQTIAQDLRSSQKNYAELAFQIVQHTRTFSQSMWYLSRYRAEARHMEVPYTNTLRNVTGRLWSEAEIASLDLVLLFDEQGTLVARIIKASSQNDPPLLEYHLPATYSEEHAVYRADIQGNRTITWLPVESDDQQLLTLDQCFPQAVDHYTTISSPKVSPVPDFAKRHDIGIRYLSYHNKPVMAAIVPISYQEETRDSDTFVGTLVMTRFIDAMYVQKLAWLSGMEVALFFDGQLLLKSEDAPVVKTAESVAISTAGEALCVWEQISPMTGPLSSDEYHGVAYYKGELVLSDPLGNQRGSITVFLPKERIQSPVKYTIFALLLVGFFVVLIVTPMLSSYAGRKFATPIVQLAAVMKKIAKGGGNLTRRLDPQSPGEIGELAKWFNLFLDKLREIVMSVMSSTEYVTASSQQLRKTAVAISTEVAVQTETIRTIAEAISIISRAAGENRALADGQAELVTQASTYSKDIVDSIQKNTIKADRQLQRAREAYDVVKKINKTSQDVSQHAATAASLAAETASVVTEMNHSAHEIAKTTHTQVQSTKKAVDVVTNMARTSSAAREQAHEAVVFAEEALTAALNGQRSVSQTVEGMRAITESSEHISDIIEVISDIAEQTDLLALNAAIEAARAGKHGLGFAVVADEIRQLAERVGRSSKEITRHIHDSNKRVGQGAHLVHKASTALETIFENVSRTVEQIKALTAASEEQEAQSESVTQIITTVEDLAILIEKATSQQVTAVENILKTTGNLMSLAENTQSQTAIQAQDGEHVETIMMELAELSAHIHSLTLEQVADTTSSLELTELITDKAQQIVDRTSNQQQRSQEVALEIQGLETISTQNVSKLRDVQQATRELVDSVEALRNLVRRFHV</sequence>
<comment type="similarity">
    <text evidence="2">Belongs to the methyl-accepting chemotaxis (MCP) protein family.</text>
</comment>
<name>A0A2G6KBK4_9BACT</name>
<dbReference type="AlphaFoldDB" id="A0A2G6KBK4"/>
<evidence type="ECO:0000259" key="6">
    <source>
        <dbReference type="PROSITE" id="PS50885"/>
    </source>
</evidence>
<accession>A0A2G6KBK4</accession>
<evidence type="ECO:0000256" key="2">
    <source>
        <dbReference type="ARBA" id="ARBA00029447"/>
    </source>
</evidence>
<proteinExistence type="inferred from homology"/>
<dbReference type="InterPro" id="IPR003660">
    <property type="entry name" value="HAMP_dom"/>
</dbReference>
<dbReference type="Pfam" id="PF00672">
    <property type="entry name" value="HAMP"/>
    <property type="match status" value="1"/>
</dbReference>
<dbReference type="PROSITE" id="PS50111">
    <property type="entry name" value="CHEMOTAXIS_TRANSDUC_2"/>
    <property type="match status" value="1"/>
</dbReference>
<dbReference type="GO" id="GO:0007165">
    <property type="term" value="P:signal transduction"/>
    <property type="evidence" value="ECO:0007669"/>
    <property type="project" value="UniProtKB-KW"/>
</dbReference>
<dbReference type="EMBL" id="PDSK01000104">
    <property type="protein sequence ID" value="PIE33051.1"/>
    <property type="molecule type" value="Genomic_DNA"/>
</dbReference>
<evidence type="ECO:0000313" key="7">
    <source>
        <dbReference type="EMBL" id="PIE33051.1"/>
    </source>
</evidence>
<keyword evidence="4" id="KW-0812">Transmembrane</keyword>
<feature type="transmembrane region" description="Helical" evidence="4">
    <location>
        <begin position="360"/>
        <end position="380"/>
    </location>
</feature>
<dbReference type="SMART" id="SM00283">
    <property type="entry name" value="MA"/>
    <property type="match status" value="1"/>
</dbReference>
<dbReference type="Proteomes" id="UP000230821">
    <property type="component" value="Unassembled WGS sequence"/>
</dbReference>
<dbReference type="CDD" id="cd06225">
    <property type="entry name" value="HAMP"/>
    <property type="match status" value="1"/>
</dbReference>
<dbReference type="InterPro" id="IPR004089">
    <property type="entry name" value="MCPsignal_dom"/>
</dbReference>
<gene>
    <name evidence="7" type="ORF">CSA56_13445</name>
</gene>
<evidence type="ECO:0000256" key="3">
    <source>
        <dbReference type="PROSITE-ProRule" id="PRU00284"/>
    </source>
</evidence>
<dbReference type="PANTHER" id="PTHR32089:SF112">
    <property type="entry name" value="LYSOZYME-LIKE PROTEIN-RELATED"/>
    <property type="match status" value="1"/>
</dbReference>
<evidence type="ECO:0000256" key="1">
    <source>
        <dbReference type="ARBA" id="ARBA00023224"/>
    </source>
</evidence>
<keyword evidence="1 3" id="KW-0807">Transducer</keyword>
<dbReference type="InterPro" id="IPR007892">
    <property type="entry name" value="CHASE4"/>
</dbReference>
<feature type="transmembrane region" description="Helical" evidence="4">
    <location>
        <begin position="6"/>
        <end position="31"/>
    </location>
</feature>
<protein>
    <recommendedName>
        <fullName evidence="9">Methyl-accepting chemotaxis protein</fullName>
    </recommendedName>
</protein>
<evidence type="ECO:0008006" key="9">
    <source>
        <dbReference type="Google" id="ProtNLM"/>
    </source>
</evidence>
<feature type="domain" description="HAMP" evidence="6">
    <location>
        <begin position="386"/>
        <end position="440"/>
    </location>
</feature>
<dbReference type="Pfam" id="PF05228">
    <property type="entry name" value="CHASE4"/>
    <property type="match status" value="1"/>
</dbReference>
<evidence type="ECO:0000313" key="8">
    <source>
        <dbReference type="Proteomes" id="UP000230821"/>
    </source>
</evidence>